<reference evidence="1" key="2">
    <citation type="journal article" date="2015" name="Fish Shellfish Immunol.">
        <title>Early steps in the European eel (Anguilla anguilla)-Vibrio vulnificus interaction in the gills: Role of the RtxA13 toxin.</title>
        <authorList>
            <person name="Callol A."/>
            <person name="Pajuelo D."/>
            <person name="Ebbesson L."/>
            <person name="Teles M."/>
            <person name="MacKenzie S."/>
            <person name="Amaro C."/>
        </authorList>
    </citation>
    <scope>NUCLEOTIDE SEQUENCE</scope>
</reference>
<dbReference type="AlphaFoldDB" id="A0A0E9V293"/>
<reference evidence="1" key="1">
    <citation type="submission" date="2014-11" db="EMBL/GenBank/DDBJ databases">
        <authorList>
            <person name="Amaro Gonzalez C."/>
        </authorList>
    </citation>
    <scope>NUCLEOTIDE SEQUENCE</scope>
</reference>
<name>A0A0E9V293_ANGAN</name>
<evidence type="ECO:0000313" key="1">
    <source>
        <dbReference type="EMBL" id="JAH71358.1"/>
    </source>
</evidence>
<protein>
    <submittedName>
        <fullName evidence="1">Uncharacterized protein</fullName>
    </submittedName>
</protein>
<proteinExistence type="predicted"/>
<sequence length="67" mass="7413">MIINFPITLGSTKSRDTTHKSWAENLSALQQSKGKFAERNGHAVTASASFRTECTFSVWSLLALQKL</sequence>
<accession>A0A0E9V293</accession>
<organism evidence="1">
    <name type="scientific">Anguilla anguilla</name>
    <name type="common">European freshwater eel</name>
    <name type="synonym">Muraena anguilla</name>
    <dbReference type="NCBI Taxonomy" id="7936"/>
    <lineage>
        <taxon>Eukaryota</taxon>
        <taxon>Metazoa</taxon>
        <taxon>Chordata</taxon>
        <taxon>Craniata</taxon>
        <taxon>Vertebrata</taxon>
        <taxon>Euteleostomi</taxon>
        <taxon>Actinopterygii</taxon>
        <taxon>Neopterygii</taxon>
        <taxon>Teleostei</taxon>
        <taxon>Anguilliformes</taxon>
        <taxon>Anguillidae</taxon>
        <taxon>Anguilla</taxon>
    </lineage>
</organism>
<dbReference type="EMBL" id="GBXM01037219">
    <property type="protein sequence ID" value="JAH71358.1"/>
    <property type="molecule type" value="Transcribed_RNA"/>
</dbReference>